<dbReference type="Pfam" id="PF13606">
    <property type="entry name" value="Ank_3"/>
    <property type="match status" value="1"/>
</dbReference>
<feature type="repeat" description="ANK" evidence="3">
    <location>
        <begin position="117"/>
        <end position="149"/>
    </location>
</feature>
<dbReference type="InterPro" id="IPR002110">
    <property type="entry name" value="Ankyrin_rpt"/>
</dbReference>
<dbReference type="PANTHER" id="PTHR24198">
    <property type="entry name" value="ANKYRIN REPEAT AND PROTEIN KINASE DOMAIN-CONTAINING PROTEIN"/>
    <property type="match status" value="1"/>
</dbReference>
<keyword evidence="1" id="KW-0677">Repeat</keyword>
<keyword evidence="5" id="KW-1185">Reference proteome</keyword>
<dbReference type="AlphaFoldDB" id="A0A7M7HC00"/>
<feature type="repeat" description="ANK" evidence="3">
    <location>
        <begin position="52"/>
        <end position="80"/>
    </location>
</feature>
<sequence length="290" mass="32849">MKHGADVFANDNLDRNVLQCLTETSVEHLELAKILIEKGVSLHDYCDLHLQPLHSAVMMGKYESVKLYLDHGADVNAQSLRGKTPLHLALEPTRLKLPIIETLLKRGANTALKTGSGGWTALHYACSYIQREVVKLFLAVGADVLVENDYGQTPLACIPHERMESPGVELIIKVLALKKALQPSLELKDEGIIERYPKLRIYYRSCFEEIDRMRSTRFTEGCTFFDLLAKSQRQIAGLMRSPDFEAKFQLYDLSSEFTTYAEEAKRSFELGWDRSTWSTRLSAAFCLICL</sequence>
<dbReference type="InterPro" id="IPR036770">
    <property type="entry name" value="Ankyrin_rpt-contain_sf"/>
</dbReference>
<evidence type="ECO:0000313" key="5">
    <source>
        <dbReference type="Proteomes" id="UP000002358"/>
    </source>
</evidence>
<dbReference type="KEGG" id="nvi:103316720"/>
<evidence type="ECO:0000256" key="3">
    <source>
        <dbReference type="PROSITE-ProRule" id="PRU00023"/>
    </source>
</evidence>
<dbReference type="Proteomes" id="UP000002358">
    <property type="component" value="Chromosome 4"/>
</dbReference>
<dbReference type="PROSITE" id="PS50088">
    <property type="entry name" value="ANK_REPEAT"/>
    <property type="match status" value="3"/>
</dbReference>
<dbReference type="OrthoDB" id="539213at2759"/>
<gene>
    <name evidence="4" type="primary">103316720</name>
</gene>
<reference evidence="4" key="1">
    <citation type="submission" date="2021-01" db="UniProtKB">
        <authorList>
            <consortium name="EnsemblMetazoa"/>
        </authorList>
    </citation>
    <scope>IDENTIFICATION</scope>
</reference>
<dbReference type="InParanoid" id="A0A7M7HC00"/>
<evidence type="ECO:0000313" key="4">
    <source>
        <dbReference type="EnsemblMetazoa" id="XP_008210182"/>
    </source>
</evidence>
<organism evidence="4 5">
    <name type="scientific">Nasonia vitripennis</name>
    <name type="common">Parasitic wasp</name>
    <dbReference type="NCBI Taxonomy" id="7425"/>
    <lineage>
        <taxon>Eukaryota</taxon>
        <taxon>Metazoa</taxon>
        <taxon>Ecdysozoa</taxon>
        <taxon>Arthropoda</taxon>
        <taxon>Hexapoda</taxon>
        <taxon>Insecta</taxon>
        <taxon>Pterygota</taxon>
        <taxon>Neoptera</taxon>
        <taxon>Endopterygota</taxon>
        <taxon>Hymenoptera</taxon>
        <taxon>Apocrita</taxon>
        <taxon>Proctotrupomorpha</taxon>
        <taxon>Chalcidoidea</taxon>
        <taxon>Pteromalidae</taxon>
        <taxon>Pteromalinae</taxon>
        <taxon>Nasonia</taxon>
    </lineage>
</organism>
<accession>A0A7M7HC00</accession>
<dbReference type="Pfam" id="PF12796">
    <property type="entry name" value="Ank_2"/>
    <property type="match status" value="1"/>
</dbReference>
<evidence type="ECO:0000256" key="1">
    <source>
        <dbReference type="ARBA" id="ARBA00022737"/>
    </source>
</evidence>
<dbReference type="EnsemblMetazoa" id="XM_008211960">
    <property type="protein sequence ID" value="XP_008210182"/>
    <property type="gene ID" value="LOC103316720"/>
</dbReference>
<proteinExistence type="predicted"/>
<dbReference type="PROSITE" id="PS50297">
    <property type="entry name" value="ANK_REP_REGION"/>
    <property type="match status" value="3"/>
</dbReference>
<name>A0A7M7HC00_NASVI</name>
<dbReference type="SMR" id="A0A7M7HC00"/>
<dbReference type="SUPFAM" id="SSF48403">
    <property type="entry name" value="Ankyrin repeat"/>
    <property type="match status" value="1"/>
</dbReference>
<evidence type="ECO:0000256" key="2">
    <source>
        <dbReference type="ARBA" id="ARBA00023043"/>
    </source>
</evidence>
<feature type="repeat" description="ANK" evidence="3">
    <location>
        <begin position="81"/>
        <end position="115"/>
    </location>
</feature>
<dbReference type="PANTHER" id="PTHR24198:SF165">
    <property type="entry name" value="ANKYRIN REPEAT-CONTAINING PROTEIN-RELATED"/>
    <property type="match status" value="1"/>
</dbReference>
<keyword evidence="2 3" id="KW-0040">ANK repeat</keyword>
<protein>
    <submittedName>
        <fullName evidence="4">Uncharacterized protein</fullName>
    </submittedName>
</protein>
<dbReference type="SMART" id="SM00248">
    <property type="entry name" value="ANK"/>
    <property type="match status" value="4"/>
</dbReference>
<dbReference type="Gene3D" id="1.25.40.20">
    <property type="entry name" value="Ankyrin repeat-containing domain"/>
    <property type="match status" value="1"/>
</dbReference>